<proteinExistence type="predicted"/>
<reference evidence="1" key="2">
    <citation type="journal article" date="2015" name="Data Brief">
        <title>Shoot transcriptome of the giant reed, Arundo donax.</title>
        <authorList>
            <person name="Barrero R.A."/>
            <person name="Guerrero F.D."/>
            <person name="Moolhuijzen P."/>
            <person name="Goolsby J.A."/>
            <person name="Tidwell J."/>
            <person name="Bellgard S.E."/>
            <person name="Bellgard M.I."/>
        </authorList>
    </citation>
    <scope>NUCLEOTIDE SEQUENCE</scope>
    <source>
        <tissue evidence="1">Shoot tissue taken approximately 20 cm above the soil surface</tissue>
    </source>
</reference>
<organism evidence="1">
    <name type="scientific">Arundo donax</name>
    <name type="common">Giant reed</name>
    <name type="synonym">Donax arundinaceus</name>
    <dbReference type="NCBI Taxonomy" id="35708"/>
    <lineage>
        <taxon>Eukaryota</taxon>
        <taxon>Viridiplantae</taxon>
        <taxon>Streptophyta</taxon>
        <taxon>Embryophyta</taxon>
        <taxon>Tracheophyta</taxon>
        <taxon>Spermatophyta</taxon>
        <taxon>Magnoliopsida</taxon>
        <taxon>Liliopsida</taxon>
        <taxon>Poales</taxon>
        <taxon>Poaceae</taxon>
        <taxon>PACMAD clade</taxon>
        <taxon>Arundinoideae</taxon>
        <taxon>Arundineae</taxon>
        <taxon>Arundo</taxon>
    </lineage>
</organism>
<dbReference type="EMBL" id="GBRH01221985">
    <property type="protein sequence ID" value="JAD75910.1"/>
    <property type="molecule type" value="Transcribed_RNA"/>
</dbReference>
<sequence>MKTNMVIIPPTNKRKQTYPVPWFHAIQKSDIKIFNMDCCSKIVKKRLKKYNIGCTRVYYLSQL</sequence>
<name>A0A0A9CR88_ARUDO</name>
<protein>
    <submittedName>
        <fullName evidence="1">Uncharacterized protein</fullName>
    </submittedName>
</protein>
<accession>A0A0A9CR88</accession>
<reference evidence="1" key="1">
    <citation type="submission" date="2014-09" db="EMBL/GenBank/DDBJ databases">
        <authorList>
            <person name="Magalhaes I.L.F."/>
            <person name="Oliveira U."/>
            <person name="Santos F.R."/>
            <person name="Vidigal T.H.D.A."/>
            <person name="Brescovit A.D."/>
            <person name="Santos A.J."/>
        </authorList>
    </citation>
    <scope>NUCLEOTIDE SEQUENCE</scope>
    <source>
        <tissue evidence="1">Shoot tissue taken approximately 20 cm above the soil surface</tissue>
    </source>
</reference>
<dbReference type="AlphaFoldDB" id="A0A0A9CR88"/>
<evidence type="ECO:0000313" key="1">
    <source>
        <dbReference type="EMBL" id="JAD75910.1"/>
    </source>
</evidence>